<protein>
    <submittedName>
        <fullName evidence="4">Uncharacterized protein</fullName>
    </submittedName>
</protein>
<accession>A0AAW2YNK0</accession>
<reference evidence="4 5" key="1">
    <citation type="submission" date="2024-03" db="EMBL/GenBank/DDBJ databases">
        <title>The Acrasis kona genome and developmental transcriptomes reveal deep origins of eukaryotic multicellular pathways.</title>
        <authorList>
            <person name="Sheikh S."/>
            <person name="Fu C.-J."/>
            <person name="Brown M.W."/>
            <person name="Baldauf S.L."/>
        </authorList>
    </citation>
    <scope>NUCLEOTIDE SEQUENCE [LARGE SCALE GENOMIC DNA]</scope>
    <source>
        <strain evidence="4 5">ATCC MYA-3509</strain>
    </source>
</reference>
<dbReference type="InterPro" id="IPR036770">
    <property type="entry name" value="Ankyrin_rpt-contain_sf"/>
</dbReference>
<sequence>MKSHGAKADLLTATLFNDLDRVKECIQEEQSYIDRQDAKGYTAMYIAIANNNFSICEYLVQMRAAMDLDQDHLPSPLLLCSIQHLDHYISIMIKNGADPNPFWKKQHILAILIKHETQEDGIDYLKTLHELCFHGSDPCLFDTGASTFSNRENRQDYQPAIVIALEKRNVTAFELFCLYADNNQLIQDESGASIVHMIIKTNPMHDQDEQLLFHMLKSLLMNAKVFIDSDSSENGDSCLHCLIRTNHRNMDVLNLLLDKGANVHSKNIDSLTPLMLAVLYDQPEIAMLLAEKHGALGDVRNDEGRTVVHLLYEETELYRLNPTPPR</sequence>
<evidence type="ECO:0000256" key="1">
    <source>
        <dbReference type="ARBA" id="ARBA00022737"/>
    </source>
</evidence>
<dbReference type="PANTHER" id="PTHR24198">
    <property type="entry name" value="ANKYRIN REPEAT AND PROTEIN KINASE DOMAIN-CONTAINING PROTEIN"/>
    <property type="match status" value="1"/>
</dbReference>
<gene>
    <name evidence="4" type="ORF">AKO1_005523</name>
</gene>
<feature type="non-terminal residue" evidence="4">
    <location>
        <position position="326"/>
    </location>
</feature>
<name>A0AAW2YNK0_9EUKA</name>
<evidence type="ECO:0000256" key="3">
    <source>
        <dbReference type="PROSITE-ProRule" id="PRU00023"/>
    </source>
</evidence>
<keyword evidence="5" id="KW-1185">Reference proteome</keyword>
<dbReference type="Pfam" id="PF12796">
    <property type="entry name" value="Ank_2"/>
    <property type="match status" value="2"/>
</dbReference>
<dbReference type="AlphaFoldDB" id="A0AAW2YNK0"/>
<proteinExistence type="predicted"/>
<dbReference type="PROSITE" id="PS50297">
    <property type="entry name" value="ANK_REP_REGION"/>
    <property type="match status" value="1"/>
</dbReference>
<dbReference type="SMART" id="SM00248">
    <property type="entry name" value="ANK"/>
    <property type="match status" value="5"/>
</dbReference>
<dbReference type="InterPro" id="IPR002110">
    <property type="entry name" value="Ankyrin_rpt"/>
</dbReference>
<evidence type="ECO:0000313" key="5">
    <source>
        <dbReference type="Proteomes" id="UP001431209"/>
    </source>
</evidence>
<dbReference type="SUPFAM" id="SSF48403">
    <property type="entry name" value="Ankyrin repeat"/>
    <property type="match status" value="1"/>
</dbReference>
<dbReference type="Proteomes" id="UP001431209">
    <property type="component" value="Unassembled WGS sequence"/>
</dbReference>
<dbReference type="EMBL" id="JAOPGA020000217">
    <property type="protein sequence ID" value="KAL0477682.1"/>
    <property type="molecule type" value="Genomic_DNA"/>
</dbReference>
<dbReference type="Gene3D" id="1.25.40.20">
    <property type="entry name" value="Ankyrin repeat-containing domain"/>
    <property type="match status" value="2"/>
</dbReference>
<feature type="repeat" description="ANK" evidence="3">
    <location>
        <begin position="234"/>
        <end position="268"/>
    </location>
</feature>
<organism evidence="4 5">
    <name type="scientific">Acrasis kona</name>
    <dbReference type="NCBI Taxonomy" id="1008807"/>
    <lineage>
        <taxon>Eukaryota</taxon>
        <taxon>Discoba</taxon>
        <taxon>Heterolobosea</taxon>
        <taxon>Tetramitia</taxon>
        <taxon>Eutetramitia</taxon>
        <taxon>Acrasidae</taxon>
        <taxon>Acrasis</taxon>
    </lineage>
</organism>
<dbReference type="PROSITE" id="PS50088">
    <property type="entry name" value="ANK_REPEAT"/>
    <property type="match status" value="1"/>
</dbReference>
<keyword evidence="1" id="KW-0677">Repeat</keyword>
<keyword evidence="2 3" id="KW-0040">ANK repeat</keyword>
<dbReference type="PANTHER" id="PTHR24198:SF165">
    <property type="entry name" value="ANKYRIN REPEAT-CONTAINING PROTEIN-RELATED"/>
    <property type="match status" value="1"/>
</dbReference>
<evidence type="ECO:0000256" key="2">
    <source>
        <dbReference type="ARBA" id="ARBA00023043"/>
    </source>
</evidence>
<evidence type="ECO:0000313" key="4">
    <source>
        <dbReference type="EMBL" id="KAL0477682.1"/>
    </source>
</evidence>
<comment type="caution">
    <text evidence="4">The sequence shown here is derived from an EMBL/GenBank/DDBJ whole genome shotgun (WGS) entry which is preliminary data.</text>
</comment>